<dbReference type="PROSITE" id="PS50980">
    <property type="entry name" value="COA_CT_NTER"/>
    <property type="match status" value="1"/>
</dbReference>
<dbReference type="Pfam" id="PF00364">
    <property type="entry name" value="Biotin_lipoyl"/>
    <property type="match status" value="1"/>
</dbReference>
<evidence type="ECO:0000256" key="10">
    <source>
        <dbReference type="ARBA" id="ARBA00023267"/>
    </source>
</evidence>
<dbReference type="Proteomes" id="UP001648503">
    <property type="component" value="Unassembled WGS sequence"/>
</dbReference>
<evidence type="ECO:0008006" key="23">
    <source>
        <dbReference type="Google" id="ProtNLM"/>
    </source>
</evidence>
<feature type="domain" description="CoA carboxyltransferase N-terminal" evidence="19">
    <location>
        <begin position="1511"/>
        <end position="1853"/>
    </location>
</feature>
<dbReference type="CDD" id="cd06850">
    <property type="entry name" value="biotinyl_domain"/>
    <property type="match status" value="1"/>
</dbReference>
<dbReference type="InterPro" id="IPR013815">
    <property type="entry name" value="ATP_grasp_subdomain_1"/>
</dbReference>
<dbReference type="InterPro" id="IPR013537">
    <property type="entry name" value="AcCoA_COase_cen"/>
</dbReference>
<dbReference type="Gene3D" id="3.90.226.10">
    <property type="entry name" value="2-enoyl-CoA Hydratase, Chain A, domain 1"/>
    <property type="match status" value="2"/>
</dbReference>
<dbReference type="Pfam" id="PF01039">
    <property type="entry name" value="Carboxyl_trans"/>
    <property type="match status" value="2"/>
</dbReference>
<dbReference type="PROSITE" id="PS00867">
    <property type="entry name" value="CPSASE_2"/>
    <property type="match status" value="1"/>
</dbReference>
<dbReference type="InterPro" id="IPR011764">
    <property type="entry name" value="Biotin_carboxylation_dom"/>
</dbReference>
<evidence type="ECO:0000256" key="1">
    <source>
        <dbReference type="ARBA" id="ARBA00001953"/>
    </source>
</evidence>
<feature type="domain" description="Lipoyl-binding" evidence="16">
    <location>
        <begin position="731"/>
        <end position="805"/>
    </location>
</feature>
<dbReference type="SUPFAM" id="SSF52440">
    <property type="entry name" value="PreATP-grasp domain"/>
    <property type="match status" value="1"/>
</dbReference>
<dbReference type="PROSITE" id="PS50968">
    <property type="entry name" value="BIOTINYL_LIPOYL"/>
    <property type="match status" value="1"/>
</dbReference>
<dbReference type="InterPro" id="IPR011054">
    <property type="entry name" value="Rudment_hybrid_motif"/>
</dbReference>
<dbReference type="InterPro" id="IPR049074">
    <property type="entry name" value="ACCA_BT"/>
</dbReference>
<evidence type="ECO:0000256" key="15">
    <source>
        <dbReference type="SAM" id="MobiDB-lite"/>
    </source>
</evidence>
<evidence type="ECO:0000259" key="20">
    <source>
        <dbReference type="PROSITE" id="PS50989"/>
    </source>
</evidence>
<keyword evidence="11" id="KW-0511">Multifunctional enzyme</keyword>
<dbReference type="InterPro" id="IPR034733">
    <property type="entry name" value="AcCoA_carboxyl_beta"/>
</dbReference>
<dbReference type="Gene3D" id="3.30.470.20">
    <property type="entry name" value="ATP-grasp fold, B domain"/>
    <property type="match status" value="1"/>
</dbReference>
<organism evidence="21 22">
    <name type="scientific">Batrachochytrium salamandrivorans</name>
    <dbReference type="NCBI Taxonomy" id="1357716"/>
    <lineage>
        <taxon>Eukaryota</taxon>
        <taxon>Fungi</taxon>
        <taxon>Fungi incertae sedis</taxon>
        <taxon>Chytridiomycota</taxon>
        <taxon>Chytridiomycota incertae sedis</taxon>
        <taxon>Chytridiomycetes</taxon>
        <taxon>Rhizophydiales</taxon>
        <taxon>Rhizophydiales incertae sedis</taxon>
        <taxon>Batrachochytrium</taxon>
    </lineage>
</organism>
<evidence type="ECO:0000256" key="5">
    <source>
        <dbReference type="ARBA" id="ARBA00022741"/>
    </source>
</evidence>
<evidence type="ECO:0000256" key="12">
    <source>
        <dbReference type="ARBA" id="ARBA00048065"/>
    </source>
</evidence>
<proteinExistence type="predicted"/>
<evidence type="ECO:0000256" key="4">
    <source>
        <dbReference type="ARBA" id="ARBA00022598"/>
    </source>
</evidence>
<comment type="cofactor">
    <cofactor evidence="1">
        <name>biotin</name>
        <dbReference type="ChEBI" id="CHEBI:57586"/>
    </cofactor>
</comment>
<evidence type="ECO:0000256" key="14">
    <source>
        <dbReference type="PROSITE-ProRule" id="PRU00409"/>
    </source>
</evidence>
<keyword evidence="7 14" id="KW-0067">ATP-binding</keyword>
<sequence>MSKQQQSDSTAATAPAVDTVHSASGASEVIPPASALLSSSSHPTSALNGTAATVQNGAAAAAIDSPTRDPLATDRSDTNNAMAVKDFVLNSRGHTVITRVLIANNGMAAVKAIRSIRKWSYETFGNERLIEFTAMCTPEDLNMNAEYVRMADHYIEVPGGTANNNYSNVQLITDIAERTHVHAVWVGWGFASENPVLVEKLALLSPSVVFIGPPASAMRSLGDKIASTIVAQSANVPCVNWSGDGITIDTDSSDHHATVPDSKYREATTHDVNEGLLHAKRIGFPVMIKASEGGGGKGIRLVDNEIAFASCFVQVQREVPGSPVFIMRVVRNARHLEVQLLADSYGNAIALFGRDCSVQRRHQKIIEEAPISIAPPEILSHMEKSAVRLAKLVGYVSAGTVEYLYEPTSQKYYFLELNPRLQVEHPTTEMVSGVNIPAAQLQIAMGIPLSSIKDIRILYGLTPTGSSDIDFDFESPASLQIQRKPSPRGHVIATRITAENPDAGFKPNSGKVLELNFRSNSNVWGYFSVNSSGGVHEYADSQFGHIFSYGESRDDARKNLIMALKEISIRGDFRTTVEYLIKLLETETYVSNAFTTQWLDARIAKNVETQRPDSILTAISGAVAKAYGQYTKNTSEYCNALDKGQTPPISLLKTSFPVQFIIDNVQYNMHVSLTGAESYIVSVNKSSVSVHAKPLADGGLLLLLDDHSHLVYANEEAHVTHLLVDAKTSLLEKENDPTKLRSPSPGKLVRYLVADGHQLKSGDAYAEIEVMKMYMPLLASESGIVKFLKPEGTSLASGDIIGTLILDDPSRVQRATVFEDALPAIGAPRVVGDKVHQQYRHVRGALEAILDGYELSGEASSLVKRLGTLLSDRELPLLEFAEVLGALVGRIPANLGSSLLATVEKYYQESSDIFPADELRHLIDAAVNVMPIDERVLFMGTIVPVQTVIDTYAGGITRHAHSVYMGLLERYISVERIFNSARYETAILELRDKYKSELSVVHHLALSSSKAETRSELVLELLSAVHSDCEEIKQILMPYLETLADFKGHSTAKVSLKARELLIYYQLPSADERRTVMLAQLKSAIKPRRAQDMAVDATPQFDYSALTKLIMAQQSILDILPSFFYDADEGIRASALYTYVLHTYQAYSITSIKQHLGSSPTVFTWEFVLRQAQGSSSTALTRISSLGSFRDLRTLNYGSDFATPRRGTICAFESVEELRTHMPRILATYGISESTDNRGISDVWNVAIRDESGNLTDKQIHEVLQDIVSGHHRELRQSLVRRITFMIVRTGQFPRYFTFKATRSYNEDALLRHIEPAMAYQLEFESLQNFDVKPCFADNRRLHIYYGVGKKNPSDVRFFIRAIMYPGHILSNMRTHDFLVSEGNRILTDVLDALELLAATHPNTDCNHLFLNIIPTFQLDLDEMESSLRSFVDRHGKRLFKLRVTTAEVRFLRKIPGSDIVQPVRFIVSSHSGYVMQVQAYQEVLDATGFKKLVSLLSPPGPLHNQPVSSPYAPKEAIQPKRYRAHLMGTTYVYDFPELFRRTQEKTWQKYAGTQGIKPPTTVMSATEMVLNEHNELRPTYRPPGSNTCGMVVWELELRTPEYPEGRNIIIIANDITYNIGSFGPTEDLVFFKASEYARNKGLPRIYISANSGARIGLADEVASRFQIAWKDPANPNKGFDYLFLSEADYEALKRDSASKRQPPTVEADRIVVDGVVRYKLTTVIGQTHGIGVENLRGSGMIAGETSRAYEEIFTLTLVTCRSVGIGAYLVRLGQRVIQVEYTPIILTGVGALNKVLGREVYTSNLQLGGTQIMHRNGVSHLVAENEMEVVAPSDPVDRPIDMAIPTGAYDPRTILCGHEDPDKGWMSGFFDKESFTETLAGWAKGVVVGRARLGGIPIGVIAVETRTTEHIVWADPAVESSQEQTNMEAGQVWYPNSAFKTAQAIKDFNNGEQLPLMIFANWRGFSGGQGDMYKEILKFGAYIVDALRTYSQPVFVYLVGELRGGAWVVVDSTINSDMMEMYASEDARGGVLEPEGAIEIKFRKPQLVASIQRLDEPFRALKKQHDAATTAEERATIQKSLDMREKMLLPIYQQAAVLFADLHDRPYRMLAKQVVRHIVPWRESRGFYYWRLMRRISEVSVVKQIRQAMGPDEVSFSEALAHLNSWFSESSRLLNNLMSEKVGGGMFRSVMATPAAQSKSYSGTTAANASTSNGIDEEGRDVDMVRWIHQSRHIIDEHIARLTQERQNIQAKLLAQDAPNAVVSAFLSMCSDLDPESKRKVLEALSNN</sequence>
<protein>
    <recommendedName>
        <fullName evidence="23">Biotin carboxylase</fullName>
    </recommendedName>
</protein>
<evidence type="ECO:0000313" key="21">
    <source>
        <dbReference type="EMBL" id="KAH6593670.1"/>
    </source>
</evidence>
<keyword evidence="6" id="KW-0276">Fatty acid metabolism</keyword>
<dbReference type="InterPro" id="IPR000089">
    <property type="entry name" value="Biotin_lipoyl"/>
</dbReference>
<dbReference type="PANTHER" id="PTHR45728:SF3">
    <property type="entry name" value="ACETYL-COA CARBOXYLASE"/>
    <property type="match status" value="1"/>
</dbReference>
<dbReference type="SUPFAM" id="SSF51230">
    <property type="entry name" value="Single hybrid motif"/>
    <property type="match status" value="1"/>
</dbReference>
<feature type="region of interest" description="Disordered" evidence="15">
    <location>
        <begin position="1"/>
        <end position="25"/>
    </location>
</feature>
<dbReference type="Gene3D" id="2.40.460.10">
    <property type="entry name" value="Biotin dependent carboxylase carboxyltransferase"/>
    <property type="match status" value="1"/>
</dbReference>
<keyword evidence="10" id="KW-0092">Biotin</keyword>
<dbReference type="InterPro" id="IPR016185">
    <property type="entry name" value="PreATP-grasp_dom_sf"/>
</dbReference>
<comment type="pathway">
    <text evidence="2">Lipid metabolism; malonyl-CoA biosynthesis; malonyl-CoA from acetyl-CoA: step 1/1.</text>
</comment>
<dbReference type="InterPro" id="IPR011762">
    <property type="entry name" value="COA_CT_N"/>
</dbReference>
<dbReference type="Pfam" id="PF02785">
    <property type="entry name" value="Biotin_carb_C"/>
    <property type="match status" value="1"/>
</dbReference>
<dbReference type="Pfam" id="PF00289">
    <property type="entry name" value="Biotin_carb_N"/>
    <property type="match status" value="1"/>
</dbReference>
<feature type="compositionally biased region" description="Polar residues" evidence="15">
    <location>
        <begin position="1"/>
        <end position="12"/>
    </location>
</feature>
<evidence type="ECO:0000256" key="6">
    <source>
        <dbReference type="ARBA" id="ARBA00022832"/>
    </source>
</evidence>
<dbReference type="InterPro" id="IPR005479">
    <property type="entry name" value="CPAse_ATP-bd"/>
</dbReference>
<comment type="catalytic activity">
    <reaction evidence="12">
        <text>hydrogencarbonate + acetyl-CoA + ATP = malonyl-CoA + ADP + phosphate + H(+)</text>
        <dbReference type="Rhea" id="RHEA:11308"/>
        <dbReference type="ChEBI" id="CHEBI:15378"/>
        <dbReference type="ChEBI" id="CHEBI:17544"/>
        <dbReference type="ChEBI" id="CHEBI:30616"/>
        <dbReference type="ChEBI" id="CHEBI:43474"/>
        <dbReference type="ChEBI" id="CHEBI:57288"/>
        <dbReference type="ChEBI" id="CHEBI:57384"/>
        <dbReference type="ChEBI" id="CHEBI:456216"/>
        <dbReference type="EC" id="6.4.1.2"/>
    </reaction>
</comment>
<dbReference type="Pfam" id="PF21385">
    <property type="entry name" value="ACCA_BT"/>
    <property type="match status" value="1"/>
</dbReference>
<evidence type="ECO:0000256" key="9">
    <source>
        <dbReference type="ARBA" id="ARBA00023160"/>
    </source>
</evidence>
<dbReference type="PROSITE" id="PS50975">
    <property type="entry name" value="ATP_GRASP"/>
    <property type="match status" value="1"/>
</dbReference>
<dbReference type="InterPro" id="IPR005482">
    <property type="entry name" value="Biotin_COase_C"/>
</dbReference>
<evidence type="ECO:0000313" key="22">
    <source>
        <dbReference type="Proteomes" id="UP001648503"/>
    </source>
</evidence>
<evidence type="ECO:0000256" key="13">
    <source>
        <dbReference type="ARBA" id="ARBA00048600"/>
    </source>
</evidence>
<keyword evidence="9" id="KW-0275">Fatty acid biosynthesis</keyword>
<dbReference type="PROSITE" id="PS00866">
    <property type="entry name" value="CPSASE_1"/>
    <property type="match status" value="1"/>
</dbReference>
<dbReference type="InterPro" id="IPR011763">
    <property type="entry name" value="COA_CT_C"/>
</dbReference>
<evidence type="ECO:0000256" key="3">
    <source>
        <dbReference type="ARBA" id="ARBA00022516"/>
    </source>
</evidence>
<evidence type="ECO:0000259" key="16">
    <source>
        <dbReference type="PROSITE" id="PS50968"/>
    </source>
</evidence>
<keyword evidence="8" id="KW-0443">Lipid metabolism</keyword>
<feature type="domain" description="CoA carboxyltransferase C-terminal" evidence="20">
    <location>
        <begin position="1836"/>
        <end position="2148"/>
    </location>
</feature>
<dbReference type="SUPFAM" id="SSF52096">
    <property type="entry name" value="ClpP/crotonase"/>
    <property type="match status" value="2"/>
</dbReference>
<keyword evidence="5 14" id="KW-0547">Nucleotide-binding</keyword>
<evidence type="ECO:0000256" key="11">
    <source>
        <dbReference type="ARBA" id="ARBA00023268"/>
    </source>
</evidence>
<reference evidence="21 22" key="1">
    <citation type="submission" date="2021-02" db="EMBL/GenBank/DDBJ databases">
        <title>Variation within the Batrachochytrium salamandrivorans European outbreak.</title>
        <authorList>
            <person name="Kelly M."/>
            <person name="Pasmans F."/>
            <person name="Shea T.P."/>
            <person name="Munoz J.F."/>
            <person name="Carranza S."/>
            <person name="Cuomo C.A."/>
            <person name="Martel A."/>
        </authorList>
    </citation>
    <scope>NUCLEOTIDE SEQUENCE [LARGE SCALE GENOMIC DNA]</scope>
    <source>
        <strain evidence="21 22">AMFP18/2</strain>
    </source>
</reference>
<dbReference type="InterPro" id="IPR011053">
    <property type="entry name" value="Single_hybrid_motif"/>
</dbReference>
<dbReference type="Gene3D" id="3.40.50.20">
    <property type="match status" value="1"/>
</dbReference>
<dbReference type="InterPro" id="IPR001882">
    <property type="entry name" value="Biotin_BS"/>
</dbReference>
<evidence type="ECO:0000256" key="2">
    <source>
        <dbReference type="ARBA" id="ARBA00004956"/>
    </source>
</evidence>
<dbReference type="Gene3D" id="3.90.1770.10">
    <property type="entry name" value="PreATP-grasp domain"/>
    <property type="match status" value="1"/>
</dbReference>
<dbReference type="InterPro" id="IPR049076">
    <property type="entry name" value="ACCA"/>
</dbReference>
<dbReference type="SMART" id="SM00878">
    <property type="entry name" value="Biotin_carb_C"/>
    <property type="match status" value="1"/>
</dbReference>
<dbReference type="InterPro" id="IPR011761">
    <property type="entry name" value="ATP-grasp"/>
</dbReference>
<dbReference type="PROSITE" id="PS00188">
    <property type="entry name" value="BIOTIN"/>
    <property type="match status" value="1"/>
</dbReference>
<dbReference type="InterPro" id="IPR029045">
    <property type="entry name" value="ClpP/crotonase-like_dom_sf"/>
</dbReference>
<dbReference type="InterPro" id="IPR005481">
    <property type="entry name" value="BC-like_N"/>
</dbReference>
<keyword evidence="4" id="KW-0436">Ligase</keyword>
<feature type="region of interest" description="Disordered" evidence="15">
    <location>
        <begin position="58"/>
        <end position="77"/>
    </location>
</feature>
<dbReference type="Gene3D" id="3.30.1490.20">
    <property type="entry name" value="ATP-grasp fold, A domain"/>
    <property type="match status" value="1"/>
</dbReference>
<dbReference type="SUPFAM" id="SSF51246">
    <property type="entry name" value="Rudiment single hybrid motif"/>
    <property type="match status" value="1"/>
</dbReference>
<dbReference type="Pfam" id="PF02786">
    <property type="entry name" value="CPSase_L_D2"/>
    <property type="match status" value="1"/>
</dbReference>
<evidence type="ECO:0000259" key="17">
    <source>
        <dbReference type="PROSITE" id="PS50975"/>
    </source>
</evidence>
<dbReference type="EMBL" id="JAFCIX010000349">
    <property type="protein sequence ID" value="KAH6593670.1"/>
    <property type="molecule type" value="Genomic_DNA"/>
</dbReference>
<dbReference type="PROSITE" id="PS50989">
    <property type="entry name" value="COA_CT_CTER"/>
    <property type="match status" value="1"/>
</dbReference>
<name>A0ABQ8F7Q8_9FUNG</name>
<dbReference type="SUPFAM" id="SSF56059">
    <property type="entry name" value="Glutathione synthetase ATP-binding domain-like"/>
    <property type="match status" value="1"/>
</dbReference>
<evidence type="ECO:0000259" key="19">
    <source>
        <dbReference type="PROSITE" id="PS50980"/>
    </source>
</evidence>
<feature type="domain" description="ATP-grasp" evidence="17">
    <location>
        <begin position="251"/>
        <end position="445"/>
    </location>
</feature>
<gene>
    <name evidence="21" type="ORF">BASA50_007228</name>
</gene>
<accession>A0ABQ8F7Q8</accession>
<dbReference type="PANTHER" id="PTHR45728">
    <property type="entry name" value="ACETYL-COA CARBOXYLASE, ISOFORM A"/>
    <property type="match status" value="1"/>
</dbReference>
<evidence type="ECO:0000256" key="8">
    <source>
        <dbReference type="ARBA" id="ARBA00023098"/>
    </source>
</evidence>
<comment type="caution">
    <text evidence="21">The sequence shown here is derived from an EMBL/GenBank/DDBJ whole genome shotgun (WGS) entry which is preliminary data.</text>
</comment>
<evidence type="ECO:0000259" key="18">
    <source>
        <dbReference type="PROSITE" id="PS50979"/>
    </source>
</evidence>
<comment type="catalytic activity">
    <reaction evidence="13">
        <text>N(6)-biotinyl-L-lysyl-[protein] + hydrogencarbonate + ATP = N(6)-carboxybiotinyl-L-lysyl-[protein] + ADP + phosphate + H(+)</text>
        <dbReference type="Rhea" id="RHEA:13501"/>
        <dbReference type="Rhea" id="RHEA-COMP:10505"/>
        <dbReference type="Rhea" id="RHEA-COMP:10506"/>
        <dbReference type="ChEBI" id="CHEBI:15378"/>
        <dbReference type="ChEBI" id="CHEBI:17544"/>
        <dbReference type="ChEBI" id="CHEBI:30616"/>
        <dbReference type="ChEBI" id="CHEBI:43474"/>
        <dbReference type="ChEBI" id="CHEBI:83144"/>
        <dbReference type="ChEBI" id="CHEBI:83145"/>
        <dbReference type="ChEBI" id="CHEBI:456216"/>
        <dbReference type="EC" id="6.3.4.14"/>
    </reaction>
</comment>
<dbReference type="Pfam" id="PF08326">
    <property type="entry name" value="ACC_central"/>
    <property type="match status" value="1"/>
</dbReference>
<keyword evidence="22" id="KW-1185">Reference proteome</keyword>
<dbReference type="PROSITE" id="PS50979">
    <property type="entry name" value="BC"/>
    <property type="match status" value="1"/>
</dbReference>
<evidence type="ECO:0000256" key="7">
    <source>
        <dbReference type="ARBA" id="ARBA00022840"/>
    </source>
</evidence>
<dbReference type="Gene3D" id="2.40.50.100">
    <property type="match status" value="1"/>
</dbReference>
<feature type="domain" description="Biotin carboxylation" evidence="18">
    <location>
        <begin position="96"/>
        <end position="604"/>
    </location>
</feature>
<keyword evidence="3" id="KW-0444">Lipid biosynthesis</keyword>